<dbReference type="EMBL" id="CDSC02000077">
    <property type="protein sequence ID" value="SEH65603.1"/>
    <property type="molecule type" value="Genomic_DNA"/>
</dbReference>
<keyword evidence="1" id="KW-1133">Transmembrane helix</keyword>
<evidence type="ECO:0000256" key="1">
    <source>
        <dbReference type="SAM" id="Phobius"/>
    </source>
</evidence>
<accession>A0A1H6K2G8</accession>
<keyword evidence="1" id="KW-0472">Membrane</keyword>
<protein>
    <submittedName>
        <fullName evidence="2">Uncharacterized protein</fullName>
    </submittedName>
</protein>
<dbReference type="AlphaFoldDB" id="A0A1H6K2G8"/>
<evidence type="ECO:0000313" key="2">
    <source>
        <dbReference type="EMBL" id="SEH65603.1"/>
    </source>
</evidence>
<keyword evidence="1" id="KW-0812">Transmembrane</keyword>
<proteinExistence type="predicted"/>
<sequence length="61" mass="6445">MPLTIPISSTVNDPSLMALLKLNVIVLAAVFLPPLPMIVRVGLVSSTKLPLAIKPVNKSVL</sequence>
<name>A0A1H6K2G8_9GAMM</name>
<feature type="transmembrane region" description="Helical" evidence="1">
    <location>
        <begin position="20"/>
        <end position="39"/>
    </location>
</feature>
<dbReference type="Proteomes" id="UP000198988">
    <property type="component" value="Unassembled WGS sequence"/>
</dbReference>
<gene>
    <name evidence="2" type="ORF">BAZSYMA_ACONTIG00984_10</name>
</gene>
<evidence type="ECO:0000313" key="3">
    <source>
        <dbReference type="Proteomes" id="UP000198988"/>
    </source>
</evidence>
<organism evidence="2 3">
    <name type="scientific">Bathymodiolus azoricus thioautotrophic gill symbiont</name>
    <dbReference type="NCBI Taxonomy" id="235205"/>
    <lineage>
        <taxon>Bacteria</taxon>
        <taxon>Pseudomonadati</taxon>
        <taxon>Pseudomonadota</taxon>
        <taxon>Gammaproteobacteria</taxon>
        <taxon>sulfur-oxidizing symbionts</taxon>
    </lineage>
</organism>
<reference evidence="3" key="1">
    <citation type="submission" date="2016-06" db="EMBL/GenBank/DDBJ databases">
        <authorList>
            <person name="Petersen J."/>
            <person name="Sayavedra L."/>
        </authorList>
    </citation>
    <scope>NUCLEOTIDE SEQUENCE [LARGE SCALE GENOMIC DNA]</scope>
    <source>
        <strain evidence="3">BazSymA</strain>
    </source>
</reference>